<accession>A0A6N2WS64</accession>
<dbReference type="InterPro" id="IPR042253">
    <property type="entry name" value="Pglycerate_mutase_ApgM_sf"/>
</dbReference>
<sequence>MKYIVVLGDGMADEPIGELGGRTPLQAARTPVMDTMAKVSEQGIAYTVPKNLPAGSDVANLAMLGYDPQKYYSGRSPLEALSIGVDMKDTDIALRCNIVTLSEDETYEEKTIIDHSSGEITTEEARVLIDAVKKELETDEFQYYPGVSYRHLTIWDHGETVELTPPHDILGKRIGEYLPEETKLREMMEKSFDILDRHPINEKRREMGLNPANSIWFWGAGTRPALDDFEEKTGKKGAMVSAVDLLKGIAVGTHMLNLDVEGATGGLDTNYKGKAMAAVDSLTKDGADVVYIHVEAPDEMGHQGSVENKVKAIEFLDDQVIRVVAEELKKRGEDFRMLIGPDHPTPISIRTHSKDPIPFMIYDSTKEMKGQKEYSEEAAKSTGLVLEHGHDLMGRLLQK</sequence>
<dbReference type="PANTHER" id="PTHR31209:SF4">
    <property type="entry name" value="2,3-BISPHOSPHOGLYCERATE-INDEPENDENT PHOSPHOGLYCERATE MUTASE"/>
    <property type="match status" value="1"/>
</dbReference>
<dbReference type="AlphaFoldDB" id="A0A6N2WS64"/>
<evidence type="ECO:0000259" key="7">
    <source>
        <dbReference type="Pfam" id="PF01676"/>
    </source>
</evidence>
<keyword evidence="6" id="KW-0413">Isomerase</keyword>
<dbReference type="InterPro" id="IPR006124">
    <property type="entry name" value="Metalloenzyme"/>
</dbReference>
<evidence type="ECO:0000256" key="6">
    <source>
        <dbReference type="ARBA" id="ARBA00023235"/>
    </source>
</evidence>
<keyword evidence="5" id="KW-0324">Glycolysis</keyword>
<name>A0A6N2WS64_9FIRM</name>
<dbReference type="Gene3D" id="3.40.720.10">
    <property type="entry name" value="Alkaline Phosphatase, subunit A"/>
    <property type="match status" value="1"/>
</dbReference>
<dbReference type="NCBIfam" id="NF003242">
    <property type="entry name" value="PRK04200.1"/>
    <property type="match status" value="1"/>
</dbReference>
<dbReference type="GO" id="GO:0046872">
    <property type="term" value="F:metal ion binding"/>
    <property type="evidence" value="ECO:0007669"/>
    <property type="project" value="InterPro"/>
</dbReference>
<dbReference type="InterPro" id="IPR017850">
    <property type="entry name" value="Alkaline_phosphatase_core_sf"/>
</dbReference>
<reference evidence="8" key="1">
    <citation type="submission" date="2019-11" db="EMBL/GenBank/DDBJ databases">
        <authorList>
            <person name="Feng L."/>
        </authorList>
    </citation>
    <scope>NUCLEOTIDE SEQUENCE</scope>
    <source>
        <strain evidence="8">AcaccaeLFYP115</strain>
    </source>
</reference>
<comment type="pathway">
    <text evidence="3">Carbohydrate degradation.</text>
</comment>
<dbReference type="PIRSF" id="PIRSF006392">
    <property type="entry name" value="IPGAM_arch"/>
    <property type="match status" value="1"/>
</dbReference>
<evidence type="ECO:0000256" key="4">
    <source>
        <dbReference type="ARBA" id="ARBA00005524"/>
    </source>
</evidence>
<protein>
    <submittedName>
        <fullName evidence="8">Cofactor-independent phosphoglycerate mutase</fullName>
    </submittedName>
</protein>
<dbReference type="PANTHER" id="PTHR31209">
    <property type="entry name" value="COFACTOR-INDEPENDENT PHOSPHOGLYCERATE MUTASE"/>
    <property type="match status" value="1"/>
</dbReference>
<evidence type="ECO:0000256" key="5">
    <source>
        <dbReference type="ARBA" id="ARBA00023152"/>
    </source>
</evidence>
<dbReference type="GO" id="GO:0004619">
    <property type="term" value="F:phosphoglycerate mutase activity"/>
    <property type="evidence" value="ECO:0007669"/>
    <property type="project" value="UniProtKB-EC"/>
</dbReference>
<dbReference type="Gene3D" id="3.30.70.2130">
    <property type="entry name" value="Metalloenzyme domain"/>
    <property type="match status" value="1"/>
</dbReference>
<comment type="function">
    <text evidence="2">Catalyzes the interconversion of 2-phosphoglycerate and 3-phosphoglycerate.</text>
</comment>
<proteinExistence type="inferred from homology"/>
<dbReference type="InterPro" id="IPR004456">
    <property type="entry name" value="Pglycerate_mutase_ApgM"/>
</dbReference>
<gene>
    <name evidence="8" type="ORF">ACLFYP115_03530</name>
</gene>
<feature type="domain" description="Metalloenzyme" evidence="7">
    <location>
        <begin position="1"/>
        <end position="375"/>
    </location>
</feature>
<dbReference type="Pfam" id="PF10143">
    <property type="entry name" value="PhosphMutase"/>
    <property type="match status" value="1"/>
</dbReference>
<dbReference type="CDD" id="cd16011">
    <property type="entry name" value="iPGM_like"/>
    <property type="match status" value="1"/>
</dbReference>
<evidence type="ECO:0000256" key="1">
    <source>
        <dbReference type="ARBA" id="ARBA00000370"/>
    </source>
</evidence>
<comment type="catalytic activity">
    <reaction evidence="1">
        <text>(2R)-2-phosphoglycerate = (2R)-3-phosphoglycerate</text>
        <dbReference type="Rhea" id="RHEA:15901"/>
        <dbReference type="ChEBI" id="CHEBI:58272"/>
        <dbReference type="ChEBI" id="CHEBI:58289"/>
        <dbReference type="EC" id="5.4.2.12"/>
    </reaction>
</comment>
<dbReference type="InterPro" id="IPR023665">
    <property type="entry name" value="ApgAM_prokaryotes"/>
</dbReference>
<dbReference type="NCBIfam" id="TIGR02535">
    <property type="entry name" value="hyp_Hser_kinase"/>
    <property type="match status" value="1"/>
</dbReference>
<evidence type="ECO:0000256" key="3">
    <source>
        <dbReference type="ARBA" id="ARBA00004921"/>
    </source>
</evidence>
<organism evidence="8">
    <name type="scientific">Anaerostipes caccae</name>
    <dbReference type="NCBI Taxonomy" id="105841"/>
    <lineage>
        <taxon>Bacteria</taxon>
        <taxon>Bacillati</taxon>
        <taxon>Bacillota</taxon>
        <taxon>Clostridia</taxon>
        <taxon>Lachnospirales</taxon>
        <taxon>Lachnospiraceae</taxon>
        <taxon>Anaerostipes</taxon>
    </lineage>
</organism>
<dbReference type="NCBIfam" id="TIGR00306">
    <property type="entry name" value="apgM"/>
    <property type="match status" value="1"/>
</dbReference>
<dbReference type="GO" id="GO:0006096">
    <property type="term" value="P:glycolytic process"/>
    <property type="evidence" value="ECO:0007669"/>
    <property type="project" value="UniProtKB-KW"/>
</dbReference>
<dbReference type="RefSeq" id="WP_006568554.1">
    <property type="nucleotide sequence ID" value="NZ_BAABZP010000001.1"/>
</dbReference>
<dbReference type="Pfam" id="PF01676">
    <property type="entry name" value="Metalloenzyme"/>
    <property type="match status" value="1"/>
</dbReference>
<dbReference type="SUPFAM" id="SSF53649">
    <property type="entry name" value="Alkaline phosphatase-like"/>
    <property type="match status" value="1"/>
</dbReference>
<evidence type="ECO:0000313" key="8">
    <source>
        <dbReference type="EMBL" id="VYT43086.1"/>
    </source>
</evidence>
<dbReference type="EMBL" id="CACRSQ010000010">
    <property type="protein sequence ID" value="VYT43086.1"/>
    <property type="molecule type" value="Genomic_DNA"/>
</dbReference>
<evidence type="ECO:0000256" key="2">
    <source>
        <dbReference type="ARBA" id="ARBA00002315"/>
    </source>
</evidence>
<comment type="similarity">
    <text evidence="4">Belongs to the BPG-independent phosphoglycerate mutase family. A-PGAM subfamily.</text>
</comment>